<sequence>MEPIVTVKNVGRTFGKGNKEIQILKGIDLSIEQHSLTALRGRSGSGKTTLLNLLGGLDKPTTGEIFFKGNPIHTFSDKESTEFRRNNIGIIFQSFGLVPLMTVEENIEFGLRIAGVARNEWNDRIADSIDLVGLTKRAKHRQYELSGGEQQRVAIARAIAPTPRFILADEPTAELDSAMSFHIIKVFQELTTSKNMTIMMTTHDPEILEILENVYLLEDGKIEKAKHEQDTIK</sequence>
<dbReference type="SMART" id="SM00382">
    <property type="entry name" value="AAA"/>
    <property type="match status" value="1"/>
</dbReference>
<dbReference type="InterPro" id="IPR017911">
    <property type="entry name" value="MacB-like_ATP-bd"/>
</dbReference>
<dbReference type="PANTHER" id="PTHR24220">
    <property type="entry name" value="IMPORT ATP-BINDING PROTEIN"/>
    <property type="match status" value="1"/>
</dbReference>
<proteinExistence type="predicted"/>
<keyword evidence="1" id="KW-0813">Transport</keyword>
<evidence type="ECO:0000259" key="2">
    <source>
        <dbReference type="PROSITE" id="PS50893"/>
    </source>
</evidence>
<dbReference type="InterPro" id="IPR003593">
    <property type="entry name" value="AAA+_ATPase"/>
</dbReference>
<evidence type="ECO:0000313" key="3">
    <source>
        <dbReference type="EMBL" id="MBU9712553.1"/>
    </source>
</evidence>
<dbReference type="Pfam" id="PF00005">
    <property type="entry name" value="ABC_tran"/>
    <property type="match status" value="1"/>
</dbReference>
<feature type="domain" description="ABC transporter" evidence="2">
    <location>
        <begin position="5"/>
        <end position="233"/>
    </location>
</feature>
<keyword evidence="4" id="KW-1185">Reference proteome</keyword>
<comment type="caution">
    <text evidence="3">The sequence shown here is derived from an EMBL/GenBank/DDBJ whole genome shotgun (WGS) entry which is preliminary data.</text>
</comment>
<name>A0ABS6JJQ4_9BACI</name>
<keyword evidence="3" id="KW-0067">ATP-binding</keyword>
<dbReference type="InterPro" id="IPR017871">
    <property type="entry name" value="ABC_transporter-like_CS"/>
</dbReference>
<dbReference type="Proteomes" id="UP000784880">
    <property type="component" value="Unassembled WGS sequence"/>
</dbReference>
<organism evidence="3 4">
    <name type="scientific">Evansella tamaricis</name>
    <dbReference type="NCBI Taxonomy" id="2069301"/>
    <lineage>
        <taxon>Bacteria</taxon>
        <taxon>Bacillati</taxon>
        <taxon>Bacillota</taxon>
        <taxon>Bacilli</taxon>
        <taxon>Bacillales</taxon>
        <taxon>Bacillaceae</taxon>
        <taxon>Evansella</taxon>
    </lineage>
</organism>
<dbReference type="CDD" id="cd03255">
    <property type="entry name" value="ABC_MJ0796_LolCDE_FtsE"/>
    <property type="match status" value="1"/>
</dbReference>
<dbReference type="RefSeq" id="WP_217066731.1">
    <property type="nucleotide sequence ID" value="NZ_JAHQCS010000102.1"/>
</dbReference>
<dbReference type="GO" id="GO:0005524">
    <property type="term" value="F:ATP binding"/>
    <property type="evidence" value="ECO:0007669"/>
    <property type="project" value="UniProtKB-KW"/>
</dbReference>
<dbReference type="InterPro" id="IPR003439">
    <property type="entry name" value="ABC_transporter-like_ATP-bd"/>
</dbReference>
<dbReference type="PROSITE" id="PS50893">
    <property type="entry name" value="ABC_TRANSPORTER_2"/>
    <property type="match status" value="1"/>
</dbReference>
<accession>A0ABS6JJQ4</accession>
<protein>
    <submittedName>
        <fullName evidence="3">ABC transporter ATP-binding protein</fullName>
    </submittedName>
</protein>
<reference evidence="3 4" key="1">
    <citation type="submission" date="2021-06" db="EMBL/GenBank/DDBJ databases">
        <title>Bacillus sp. RD4P76, an endophyte from a halophyte.</title>
        <authorList>
            <person name="Sun J.-Q."/>
        </authorList>
    </citation>
    <scope>NUCLEOTIDE SEQUENCE [LARGE SCALE GENOMIC DNA]</scope>
    <source>
        <strain evidence="3 4">CGMCC 1.15917</strain>
    </source>
</reference>
<gene>
    <name evidence="3" type="ORF">KS419_12455</name>
</gene>
<evidence type="ECO:0000256" key="1">
    <source>
        <dbReference type="ARBA" id="ARBA00022448"/>
    </source>
</evidence>
<dbReference type="EMBL" id="JAHQCS010000102">
    <property type="protein sequence ID" value="MBU9712553.1"/>
    <property type="molecule type" value="Genomic_DNA"/>
</dbReference>
<dbReference type="PROSITE" id="PS00211">
    <property type="entry name" value="ABC_TRANSPORTER_1"/>
    <property type="match status" value="1"/>
</dbReference>
<evidence type="ECO:0000313" key="4">
    <source>
        <dbReference type="Proteomes" id="UP000784880"/>
    </source>
</evidence>
<dbReference type="InterPro" id="IPR015854">
    <property type="entry name" value="ABC_transpr_LolD-like"/>
</dbReference>
<keyword evidence="3" id="KW-0547">Nucleotide-binding</keyword>